<dbReference type="GeneID" id="76629945"/>
<dbReference type="Pfam" id="PF09851">
    <property type="entry name" value="SHOCT"/>
    <property type="match status" value="1"/>
</dbReference>
<evidence type="ECO:0000259" key="3">
    <source>
        <dbReference type="Pfam" id="PF09851"/>
    </source>
</evidence>
<keyword evidence="2" id="KW-0812">Transmembrane</keyword>
<keyword evidence="5" id="KW-1185">Reference proteome</keyword>
<feature type="domain" description="SHOCT" evidence="3">
    <location>
        <begin position="89"/>
        <end position="116"/>
    </location>
</feature>
<dbReference type="Proteomes" id="UP001596445">
    <property type="component" value="Unassembled WGS sequence"/>
</dbReference>
<gene>
    <name evidence="4" type="ORF">ACFQQG_07190</name>
</gene>
<name>A0ABD5W5K6_9EURY</name>
<dbReference type="RefSeq" id="WP_267163802.1">
    <property type="nucleotide sequence ID" value="NZ_CP112972.1"/>
</dbReference>
<dbReference type="AlphaFoldDB" id="A0ABD5W5K6"/>
<dbReference type="EMBL" id="JBHSZI010000001">
    <property type="protein sequence ID" value="MFC7057997.1"/>
    <property type="molecule type" value="Genomic_DNA"/>
</dbReference>
<accession>A0ABD5W5K6</accession>
<reference evidence="4 5" key="1">
    <citation type="journal article" date="2019" name="Int. J. Syst. Evol. Microbiol.">
        <title>The Global Catalogue of Microorganisms (GCM) 10K type strain sequencing project: providing services to taxonomists for standard genome sequencing and annotation.</title>
        <authorList>
            <consortium name="The Broad Institute Genomics Platform"/>
            <consortium name="The Broad Institute Genome Sequencing Center for Infectious Disease"/>
            <person name="Wu L."/>
            <person name="Ma J."/>
        </authorList>
    </citation>
    <scope>NUCLEOTIDE SEQUENCE [LARGE SCALE GENOMIC DNA]</scope>
    <source>
        <strain evidence="4 5">JCM 30072</strain>
    </source>
</reference>
<keyword evidence="2" id="KW-0472">Membrane</keyword>
<evidence type="ECO:0000313" key="4">
    <source>
        <dbReference type="EMBL" id="MFC7057997.1"/>
    </source>
</evidence>
<evidence type="ECO:0000256" key="1">
    <source>
        <dbReference type="SAM" id="MobiDB-lite"/>
    </source>
</evidence>
<sequence length="151" mass="16234">MTSGGLSARLTPLFAVVTLPLGILTALFVSLPAAVAVFVIGWLLLTPASAVLFGPPEAGPAWADDEVSDVVEQEMAAAMDDADTNTSTDPVEELRERYAQGEIDEVELERRLDALLETEDVTGDDTERIKRAVENLDTESSTGDELLTDRE</sequence>
<dbReference type="InterPro" id="IPR018649">
    <property type="entry name" value="SHOCT"/>
</dbReference>
<feature type="region of interest" description="Disordered" evidence="1">
    <location>
        <begin position="132"/>
        <end position="151"/>
    </location>
</feature>
<evidence type="ECO:0000256" key="2">
    <source>
        <dbReference type="SAM" id="Phobius"/>
    </source>
</evidence>
<protein>
    <submittedName>
        <fullName evidence="4">SHOCT domain-containing protein</fullName>
    </submittedName>
</protein>
<proteinExistence type="predicted"/>
<keyword evidence="2" id="KW-1133">Transmembrane helix</keyword>
<feature type="transmembrane region" description="Helical" evidence="2">
    <location>
        <begin position="12"/>
        <end position="45"/>
    </location>
</feature>
<organism evidence="4 5">
    <name type="scientific">Halovenus salina</name>
    <dbReference type="NCBI Taxonomy" id="1510225"/>
    <lineage>
        <taxon>Archaea</taxon>
        <taxon>Methanobacteriati</taxon>
        <taxon>Methanobacteriota</taxon>
        <taxon>Stenosarchaea group</taxon>
        <taxon>Halobacteria</taxon>
        <taxon>Halobacteriales</taxon>
        <taxon>Haloarculaceae</taxon>
        <taxon>Halovenus</taxon>
    </lineage>
</organism>
<comment type="caution">
    <text evidence="4">The sequence shown here is derived from an EMBL/GenBank/DDBJ whole genome shotgun (WGS) entry which is preliminary data.</text>
</comment>
<evidence type="ECO:0000313" key="5">
    <source>
        <dbReference type="Proteomes" id="UP001596445"/>
    </source>
</evidence>